<evidence type="ECO:0000313" key="1">
    <source>
        <dbReference type="EMBL" id="MBX69337.1"/>
    </source>
</evidence>
<dbReference type="EMBL" id="GGEC01088853">
    <property type="protein sequence ID" value="MBX69337.1"/>
    <property type="molecule type" value="Transcribed_RNA"/>
</dbReference>
<proteinExistence type="predicted"/>
<reference evidence="1" key="1">
    <citation type="submission" date="2018-02" db="EMBL/GenBank/DDBJ databases">
        <title>Rhizophora mucronata_Transcriptome.</title>
        <authorList>
            <person name="Meera S.P."/>
            <person name="Sreeshan A."/>
            <person name="Augustine A."/>
        </authorList>
    </citation>
    <scope>NUCLEOTIDE SEQUENCE</scope>
    <source>
        <tissue evidence="1">Leaf</tissue>
    </source>
</reference>
<protein>
    <submittedName>
        <fullName evidence="1">Uncharacterized protein</fullName>
    </submittedName>
</protein>
<organism evidence="1">
    <name type="scientific">Rhizophora mucronata</name>
    <name type="common">Asiatic mangrove</name>
    <dbReference type="NCBI Taxonomy" id="61149"/>
    <lineage>
        <taxon>Eukaryota</taxon>
        <taxon>Viridiplantae</taxon>
        <taxon>Streptophyta</taxon>
        <taxon>Embryophyta</taxon>
        <taxon>Tracheophyta</taxon>
        <taxon>Spermatophyta</taxon>
        <taxon>Magnoliopsida</taxon>
        <taxon>eudicotyledons</taxon>
        <taxon>Gunneridae</taxon>
        <taxon>Pentapetalae</taxon>
        <taxon>rosids</taxon>
        <taxon>fabids</taxon>
        <taxon>Malpighiales</taxon>
        <taxon>Rhizophoraceae</taxon>
        <taxon>Rhizophora</taxon>
    </lineage>
</organism>
<sequence length="33" mass="4067">MWTIYSYFPTCCFDLALQCVWGFKLIIYFFCEN</sequence>
<dbReference type="AlphaFoldDB" id="A0A2P2QQU5"/>
<accession>A0A2P2QQU5</accession>
<name>A0A2P2QQU5_RHIMU</name>